<dbReference type="PATRIC" id="fig|1706438.3.peg.1489"/>
<feature type="transmembrane region" description="Helical" evidence="1">
    <location>
        <begin position="330"/>
        <end position="355"/>
    </location>
</feature>
<dbReference type="EMBL" id="LNJC01000035">
    <property type="protein sequence ID" value="KYC49464.1"/>
    <property type="molecule type" value="Genomic_DNA"/>
</dbReference>
<dbReference type="InterPro" id="IPR011701">
    <property type="entry name" value="MFS"/>
</dbReference>
<dbReference type="EMBL" id="LNGF01000035">
    <property type="protein sequence ID" value="KYC47031.1"/>
    <property type="molecule type" value="Genomic_DNA"/>
</dbReference>
<organism evidence="4 6">
    <name type="scientific">Candidatus Methanofastidiosum methylothiophilum</name>
    <dbReference type="NCBI Taxonomy" id="1705564"/>
    <lineage>
        <taxon>Archaea</taxon>
        <taxon>Methanobacteriati</taxon>
        <taxon>Methanobacteriota</taxon>
        <taxon>Stenosarchaea group</taxon>
        <taxon>Candidatus Methanofastidiosia</taxon>
        <taxon>Candidatus Methanofastidiosales</taxon>
        <taxon>Candidatus Methanofastidiosaceae</taxon>
        <taxon>Candidatus Methanofastidiosum</taxon>
    </lineage>
</organism>
<evidence type="ECO:0000313" key="7">
    <source>
        <dbReference type="Proteomes" id="UP000092401"/>
    </source>
</evidence>
<dbReference type="Gene3D" id="1.20.1250.20">
    <property type="entry name" value="MFS general substrate transporter like domains"/>
    <property type="match status" value="2"/>
</dbReference>
<dbReference type="PATRIC" id="fig|1706436.3.peg.1250"/>
<dbReference type="CDD" id="cd17353">
    <property type="entry name" value="MFS_OFA_like"/>
    <property type="match status" value="1"/>
</dbReference>
<feature type="transmembrane region" description="Helical" evidence="1">
    <location>
        <begin position="142"/>
        <end position="162"/>
    </location>
</feature>
<feature type="transmembrane region" description="Helical" evidence="1">
    <location>
        <begin position="174"/>
        <end position="196"/>
    </location>
</feature>
<comment type="caution">
    <text evidence="4">The sequence shown here is derived from an EMBL/GenBank/DDBJ whole genome shotgun (WGS) entry which is preliminary data.</text>
</comment>
<dbReference type="EMBL" id="LNGE01000033">
    <property type="protein sequence ID" value="KYC45036.1"/>
    <property type="molecule type" value="Genomic_DNA"/>
</dbReference>
<dbReference type="AlphaFoldDB" id="A0A150IPQ8"/>
<dbReference type="InterPro" id="IPR020846">
    <property type="entry name" value="MFS_dom"/>
</dbReference>
<gene>
    <name evidence="3" type="ORF">APG10_01235</name>
    <name evidence="4" type="ORF">APG11_01471</name>
    <name evidence="5" type="ORF">APG12_01485</name>
</gene>
<dbReference type="InterPro" id="IPR050327">
    <property type="entry name" value="Proton-linked_MCT"/>
</dbReference>
<dbReference type="InterPro" id="IPR036259">
    <property type="entry name" value="MFS_trans_sf"/>
</dbReference>
<feature type="transmembrane region" description="Helical" evidence="1">
    <location>
        <begin position="274"/>
        <end position="293"/>
    </location>
</feature>
<feature type="transmembrane region" description="Helical" evidence="1">
    <location>
        <begin position="392"/>
        <end position="415"/>
    </location>
</feature>
<feature type="domain" description="Major facilitator superfamily (MFS) profile" evidence="2">
    <location>
        <begin position="19"/>
        <end position="419"/>
    </location>
</feature>
<evidence type="ECO:0000259" key="2">
    <source>
        <dbReference type="PROSITE" id="PS50850"/>
    </source>
</evidence>
<feature type="transmembrane region" description="Helical" evidence="1">
    <location>
        <begin position="57"/>
        <end position="75"/>
    </location>
</feature>
<evidence type="ECO:0000313" key="4">
    <source>
        <dbReference type="EMBL" id="KYC47031.1"/>
    </source>
</evidence>
<dbReference type="GO" id="GO:0022857">
    <property type="term" value="F:transmembrane transporter activity"/>
    <property type="evidence" value="ECO:0007669"/>
    <property type="project" value="InterPro"/>
</dbReference>
<proteinExistence type="predicted"/>
<name>A0A150IPQ8_9EURY</name>
<evidence type="ECO:0000256" key="1">
    <source>
        <dbReference type="SAM" id="Phobius"/>
    </source>
</evidence>
<reference evidence="6 7" key="1">
    <citation type="journal article" date="2016" name="ISME J.">
        <title>Chasing the elusive Euryarchaeota class WSA2: genomes reveal a uniquely fastidious methyl-reducing methanogen.</title>
        <authorList>
            <person name="Nobu M.K."/>
            <person name="Narihiro T."/>
            <person name="Kuroda K."/>
            <person name="Mei R."/>
            <person name="Liu W.T."/>
        </authorList>
    </citation>
    <scope>NUCLEOTIDE SEQUENCE [LARGE SCALE GENOMIC DNA]</scope>
    <source>
        <strain evidence="3">B03fssc0709_Meth_Bin005</strain>
        <strain evidence="4">B15fssc0709_Meth_Bin003</strain>
        <strain evidence="5">BMIXfssc0709_Meth_Bin006</strain>
    </source>
</reference>
<keyword evidence="1" id="KW-1133">Transmembrane helix</keyword>
<dbReference type="PANTHER" id="PTHR11360:SF304">
    <property type="entry name" value="MFS DOMAIN-CONTAINING PROTEIN"/>
    <property type="match status" value="1"/>
</dbReference>
<dbReference type="Proteomes" id="UP000092403">
    <property type="component" value="Unassembled WGS sequence"/>
</dbReference>
<dbReference type="Proteomes" id="UP000092401">
    <property type="component" value="Unassembled WGS sequence"/>
</dbReference>
<protein>
    <submittedName>
        <fullName evidence="4">Major Facilitator Superfamily protein</fullName>
    </submittedName>
</protein>
<accession>A0A150IPQ8</accession>
<feature type="transmembrane region" description="Helical" evidence="1">
    <location>
        <begin position="234"/>
        <end position="254"/>
    </location>
</feature>
<evidence type="ECO:0000313" key="5">
    <source>
        <dbReference type="EMBL" id="KYC49464.1"/>
    </source>
</evidence>
<evidence type="ECO:0000313" key="6">
    <source>
        <dbReference type="Proteomes" id="UP000091929"/>
    </source>
</evidence>
<feature type="transmembrane region" description="Helical" evidence="1">
    <location>
        <begin position="12"/>
        <end position="37"/>
    </location>
</feature>
<dbReference type="PANTHER" id="PTHR11360">
    <property type="entry name" value="MONOCARBOXYLATE TRANSPORTER"/>
    <property type="match status" value="1"/>
</dbReference>
<dbReference type="Proteomes" id="UP000091929">
    <property type="component" value="Unassembled WGS sequence"/>
</dbReference>
<evidence type="ECO:0000313" key="3">
    <source>
        <dbReference type="EMBL" id="KYC45036.1"/>
    </source>
</evidence>
<accession>A0A150IXP7</accession>
<feature type="transmembrane region" description="Helical" evidence="1">
    <location>
        <begin position="112"/>
        <end position="130"/>
    </location>
</feature>
<sequence>MSKKTSSGEPPGGRWTIVIVGIMLHLCFGSIYAYGVLRNPLLDYFRSRGLNPTAMDMTWPFIVFLAFFAIFMPLAGPYIRKMGPKKVCMAGGVLCGIGWLAASFATSPLMLIPLYGIIGGIGVGIAYGAPITTSAQWFPDKCGLAVGLTVLGFGFSSAIITYVTKFLLGSGWGIMNILQMFGIVFIILSIVLSMFLRFPDSGWKPACMITTSSKGPAKVEFMREQMLKTSTFKGLWICYTIGALAGLTAIGIAGPVGKEVFTNAGMSADAANSLIFSLILPFAIFNGAGRPVFGVLTDKLSPMKTAIITYVLIIVACLVIYTGYNSVLAYIVSFCILWGCLGGWLAIAPTATASYFGMKDNARNYGLVYTAYGAGAIIGGIVSAQAKDILGAFQPFFLIVAGLSVVGIVLAITLLKKPVMKSA</sequence>
<dbReference type="PATRIC" id="fig|1706437.3.peg.1479"/>
<keyword evidence="1" id="KW-0472">Membrane</keyword>
<accession>A0A150IJ64</accession>
<dbReference type="SUPFAM" id="SSF103473">
    <property type="entry name" value="MFS general substrate transporter"/>
    <property type="match status" value="1"/>
</dbReference>
<dbReference type="PROSITE" id="PS50850">
    <property type="entry name" value="MFS"/>
    <property type="match status" value="1"/>
</dbReference>
<keyword evidence="1" id="KW-0812">Transmembrane</keyword>
<feature type="transmembrane region" description="Helical" evidence="1">
    <location>
        <begin position="367"/>
        <end position="386"/>
    </location>
</feature>
<dbReference type="Pfam" id="PF07690">
    <property type="entry name" value="MFS_1"/>
    <property type="match status" value="1"/>
</dbReference>
<feature type="transmembrane region" description="Helical" evidence="1">
    <location>
        <begin position="305"/>
        <end position="324"/>
    </location>
</feature>